<evidence type="ECO:0000256" key="2">
    <source>
        <dbReference type="ARBA" id="ARBA00009962"/>
    </source>
</evidence>
<name>A0A076LU39_9GAMM</name>
<evidence type="ECO:0000256" key="4">
    <source>
        <dbReference type="ARBA" id="ARBA00022692"/>
    </source>
</evidence>
<keyword evidence="4 7" id="KW-0812">Transmembrane</keyword>
<accession>A0A076LU39</accession>
<comment type="similarity">
    <text evidence="2 7">Belongs to the UPF0266 family.</text>
</comment>
<gene>
    <name evidence="8" type="ORF">ETEE_3563</name>
</gene>
<feature type="transmembrane region" description="Helical" evidence="7">
    <location>
        <begin position="6"/>
        <end position="24"/>
    </location>
</feature>
<evidence type="ECO:0000256" key="5">
    <source>
        <dbReference type="ARBA" id="ARBA00022989"/>
    </source>
</evidence>
<dbReference type="Proteomes" id="UP000028681">
    <property type="component" value="Chromosome"/>
</dbReference>
<evidence type="ECO:0000256" key="6">
    <source>
        <dbReference type="ARBA" id="ARBA00023136"/>
    </source>
</evidence>
<dbReference type="HAMAP" id="MF_01071">
    <property type="entry name" value="UPF0266"/>
    <property type="match status" value="1"/>
</dbReference>
<evidence type="ECO:0000313" key="8">
    <source>
        <dbReference type="EMBL" id="AIJ09983.1"/>
    </source>
</evidence>
<reference evidence="8 9" key="1">
    <citation type="journal article" date="2012" name="PLoS ONE">
        <title>Edwardsiella comparative phylogenomics reveal the new intra/inter-species taxonomic relationships, virulence evolution and niche adaptation mechanisms.</title>
        <authorList>
            <person name="Yang M."/>
            <person name="Lv Y."/>
            <person name="Xiao J."/>
            <person name="Wu H."/>
            <person name="Zheng H."/>
            <person name="Liu Q."/>
            <person name="Zhang Y."/>
            <person name="Wang Q."/>
        </authorList>
    </citation>
    <scope>NUCLEOTIDE SEQUENCE [LARGE SCALE GENOMIC DNA]</scope>
    <source>
        <strain evidence="9">080813</strain>
    </source>
</reference>
<dbReference type="AlphaFoldDB" id="A0A076LU39"/>
<dbReference type="Pfam" id="PF06173">
    <property type="entry name" value="DUF986"/>
    <property type="match status" value="1"/>
</dbReference>
<keyword evidence="5 7" id="KW-1133">Transmembrane helix</keyword>
<dbReference type="PIRSF" id="PIRSF020687">
    <property type="entry name" value="UCP020687"/>
    <property type="match status" value="1"/>
</dbReference>
<dbReference type="GeneID" id="33940988"/>
<comment type="subcellular location">
    <subcellularLocation>
        <location evidence="1 7">Cell membrane</location>
        <topology evidence="1 7">Multi-pass membrane protein</topology>
    </subcellularLocation>
</comment>
<dbReference type="KEGG" id="ete:ETEE_3563"/>
<evidence type="ECO:0000313" key="9">
    <source>
        <dbReference type="Proteomes" id="UP000028681"/>
    </source>
</evidence>
<dbReference type="HOGENOM" id="CLU_133645_0_0_6"/>
<dbReference type="RefSeq" id="WP_034165155.1">
    <property type="nucleotide sequence ID" value="NZ_CP006664.1"/>
</dbReference>
<dbReference type="InterPro" id="IPR009328">
    <property type="entry name" value="DUF986"/>
</dbReference>
<keyword evidence="3 7" id="KW-1003">Cell membrane</keyword>
<sequence length="156" mass="18203">MSLTDIALLVFIVLFLLYAIYDEAIMPRQRSATLLRVNLKRRNKADSLIFIGLLAILAYRNISDQGAPFTTWLLATLMVVAIYTFYLRWPKLLFKQQGFYYGNVFIDYARIRGMNLSEDGFLVIDLEKRRLLIQVANLDSLDEIFKFMLEHQQKPA</sequence>
<dbReference type="EMBL" id="CP006664">
    <property type="protein sequence ID" value="AIJ09983.1"/>
    <property type="molecule type" value="Genomic_DNA"/>
</dbReference>
<feature type="transmembrane region" description="Helical" evidence="7">
    <location>
        <begin position="69"/>
        <end position="87"/>
    </location>
</feature>
<evidence type="ECO:0000256" key="1">
    <source>
        <dbReference type="ARBA" id="ARBA00004651"/>
    </source>
</evidence>
<dbReference type="GO" id="GO:0005886">
    <property type="term" value="C:plasma membrane"/>
    <property type="evidence" value="ECO:0007669"/>
    <property type="project" value="UniProtKB-SubCell"/>
</dbReference>
<proteinExistence type="inferred from homology"/>
<dbReference type="NCBIfam" id="NF002791">
    <property type="entry name" value="PRK02913.1"/>
    <property type="match status" value="1"/>
</dbReference>
<keyword evidence="6 7" id="KW-0472">Membrane</keyword>
<evidence type="ECO:0000256" key="7">
    <source>
        <dbReference type="HAMAP-Rule" id="MF_01071"/>
    </source>
</evidence>
<protein>
    <recommendedName>
        <fullName evidence="7">UPF0266 membrane protein ETEE_3563</fullName>
    </recommendedName>
</protein>
<feature type="transmembrane region" description="Helical" evidence="7">
    <location>
        <begin position="45"/>
        <end position="63"/>
    </location>
</feature>
<evidence type="ECO:0000256" key="3">
    <source>
        <dbReference type="ARBA" id="ARBA00022475"/>
    </source>
</evidence>
<organism evidence="8 9">
    <name type="scientific">Edwardsiella anguillarum ET080813</name>
    <dbReference type="NCBI Taxonomy" id="667120"/>
    <lineage>
        <taxon>Bacteria</taxon>
        <taxon>Pseudomonadati</taxon>
        <taxon>Pseudomonadota</taxon>
        <taxon>Gammaproteobacteria</taxon>
        <taxon>Enterobacterales</taxon>
        <taxon>Hafniaceae</taxon>
        <taxon>Edwardsiella</taxon>
    </lineage>
</organism>